<dbReference type="EMBL" id="RAPQ01000008">
    <property type="protein sequence ID" value="RKE03355.1"/>
    <property type="molecule type" value="Genomic_DNA"/>
</dbReference>
<dbReference type="Proteomes" id="UP000284531">
    <property type="component" value="Unassembled WGS sequence"/>
</dbReference>
<evidence type="ECO:0000256" key="1">
    <source>
        <dbReference type="SAM" id="SignalP"/>
    </source>
</evidence>
<comment type="caution">
    <text evidence="2">The sequence shown here is derived from an EMBL/GenBank/DDBJ whole genome shotgun (WGS) entry which is preliminary data.</text>
</comment>
<name>A0A419X6P0_9BACT</name>
<feature type="chain" id="PRO_5019523086" description="CotH protein" evidence="1">
    <location>
        <begin position="27"/>
        <end position="374"/>
    </location>
</feature>
<dbReference type="RefSeq" id="WP_120238250.1">
    <property type="nucleotide sequence ID" value="NZ_RAPQ01000008.1"/>
</dbReference>
<keyword evidence="3" id="KW-1185">Reference proteome</keyword>
<gene>
    <name evidence="2" type="ORF">BXY64_0352</name>
</gene>
<organism evidence="2 3">
    <name type="scientific">Marinifilum flexuosum</name>
    <dbReference type="NCBI Taxonomy" id="1117708"/>
    <lineage>
        <taxon>Bacteria</taxon>
        <taxon>Pseudomonadati</taxon>
        <taxon>Bacteroidota</taxon>
        <taxon>Bacteroidia</taxon>
        <taxon>Marinilabiliales</taxon>
        <taxon>Marinifilaceae</taxon>
    </lineage>
</organism>
<feature type="signal peptide" evidence="1">
    <location>
        <begin position="1"/>
        <end position="26"/>
    </location>
</feature>
<evidence type="ECO:0000313" key="3">
    <source>
        <dbReference type="Proteomes" id="UP000284531"/>
    </source>
</evidence>
<dbReference type="OrthoDB" id="662693at2"/>
<reference evidence="2 3" key="1">
    <citation type="submission" date="2018-09" db="EMBL/GenBank/DDBJ databases">
        <title>Genomic Encyclopedia of Archaeal and Bacterial Type Strains, Phase II (KMG-II): from individual species to whole genera.</title>
        <authorList>
            <person name="Goeker M."/>
        </authorList>
    </citation>
    <scope>NUCLEOTIDE SEQUENCE [LARGE SCALE GENOMIC DNA]</scope>
    <source>
        <strain evidence="2 3">DSM 21950</strain>
    </source>
</reference>
<proteinExistence type="predicted"/>
<dbReference type="AlphaFoldDB" id="A0A419X6P0"/>
<sequence>MYYKLSNMRFFLFLILSFCFTWEVCAQNATNSPYETLPLFSSDEIFEIKLKGDIRKLFNDRKENATYHPFIFSYDINNQQHSLDIRVKTRGHFRKMRANCATPPLLLNFDTLPDLAKTIFKGQNKLKLVTTCDIEKFVVQEYLVYKIYQLITEKSFQVRLVKVIFEDTKRNKTRSAKYGILLEDQNKMAKRNHSAIRKQLNVNPQTIDKESFLKMAVFQYLIGNTDWSIQYLHNIKLLVNHSGKSIVTVPYDFDMSGIVNTPYAAPAEALQLSSVRNRRYRGYCLDNMNEFESTFELFNDLKKDIYAIYQNNTLIDKTYRKNTIRYLDKFYEIINNKELSKREFQYPCDPNGTGNIIIRGLKKYKENSKKNSDK</sequence>
<protein>
    <recommendedName>
        <fullName evidence="4">CotH protein</fullName>
    </recommendedName>
</protein>
<accession>A0A419X6P0</accession>
<evidence type="ECO:0008006" key="4">
    <source>
        <dbReference type="Google" id="ProtNLM"/>
    </source>
</evidence>
<evidence type="ECO:0000313" key="2">
    <source>
        <dbReference type="EMBL" id="RKE03355.1"/>
    </source>
</evidence>
<keyword evidence="1" id="KW-0732">Signal</keyword>